<evidence type="ECO:0000313" key="6">
    <source>
        <dbReference type="RefSeq" id="XP_007048667.2"/>
    </source>
</evidence>
<dbReference type="Gramene" id="Tc01v2_t012640.1">
    <property type="protein sequence ID" value="Tc01v2_p012640.1"/>
    <property type="gene ID" value="Tc01v2_g012640"/>
</dbReference>
<dbReference type="Pfam" id="PF07933">
    <property type="entry name" value="DUF1681"/>
    <property type="match status" value="1"/>
</dbReference>
<feature type="domain" description="NECAP PHear" evidence="3">
    <location>
        <begin position="341"/>
        <end position="500"/>
    </location>
</feature>
<proteinExistence type="predicted"/>
<dbReference type="Gene3D" id="2.30.29.30">
    <property type="entry name" value="Pleckstrin-homology domain (PH domain)/Phosphotyrosine-binding domain (PTB)"/>
    <property type="match status" value="1"/>
</dbReference>
<dbReference type="InterPro" id="IPR029063">
    <property type="entry name" value="SAM-dependent_MTases_sf"/>
</dbReference>
<dbReference type="GeneID" id="18612030"/>
<name>A0AB32VPH0_THECC</name>
<feature type="compositionally biased region" description="Polar residues" evidence="2">
    <location>
        <begin position="551"/>
        <end position="573"/>
    </location>
</feature>
<dbReference type="InterPro" id="IPR012466">
    <property type="entry name" value="NECAP_PHear"/>
</dbReference>
<reference evidence="5" key="1">
    <citation type="journal article" date="1997" name="Nucleic Acids Res.">
        <title>tRNAscan-SE: a program for improved detection of transfer RNA genes in genomic sequence.</title>
        <authorList>
            <person name="Lowe T.M."/>
            <person name="Eddy S.R."/>
        </authorList>
    </citation>
    <scope>NUCLEOTIDE SEQUENCE [LARGE SCALE GENOMIC DNA]</scope>
    <source>
        <strain evidence="5">r\B97-61/B2</strain>
    </source>
</reference>
<evidence type="ECO:0000313" key="5">
    <source>
        <dbReference type="Proteomes" id="UP000694886"/>
    </source>
</evidence>
<sequence length="605" mass="67345">MALCASSQKLFLASSAASGRERARHGGRASANGRRDLVVHVRMAAPDQIATAYEEGNLEMPKWAGETPLSRLVKALVSFKPLYSLLKLGARQVLISTAEKNNIPWREMSREILESDVYKELHSIENPSLQYPDYYLSPFHAYDEGNLSWLAAAEAEVATMSVARRAIPHASSIEEATKELRGNWLQVIEQHHMKHSGSTIENIIDIGCSVGVSTRFLADKFPSAKVTGLDLSPYFLSVAQFKEKKRASRENPIRWIHAAGEDTGLPSKSFDLVSFSYVFHECPERAIIALVTEAFRLLRPGGTIVLTDQSPKSKILQELEILIKKLEGKVDESEETAEALELVLFQVSECYVYLIPPRKSAASYRADEWNVNKWAWEGILKVISKGEECIIRLEDKSSGELYARAFLRNGEPHPVEPVIDSSRYFVLRIEENIGGRLRHAFIGIGFRERTEAYDFQAALHDHMKYLNKKKTAEEMEQQFQKTSSVDYSLKEGETLVLQIKNSGSSSVKSKILEQGVDNLSLEDKGNRAEPKISIKPPPPPPAPLSPVASSQKSPTSSPPNLSLESTSKDNSPVSAKEHSHEQHSPESQSTEDIVDDDFGDFQAAA</sequence>
<dbReference type="PANTHER" id="PTHR12847">
    <property type="entry name" value="ATP-BINDING CASSETTE ABC TRANSPORTER-RELATED"/>
    <property type="match status" value="1"/>
</dbReference>
<gene>
    <name evidence="6" type="primary">LOC18612030</name>
</gene>
<dbReference type="Gene3D" id="3.40.50.150">
    <property type="entry name" value="Vaccinia Virus protein VP39"/>
    <property type="match status" value="1"/>
</dbReference>
<dbReference type="Proteomes" id="UP000694886">
    <property type="component" value="Chromosome 1"/>
</dbReference>
<protein>
    <submittedName>
        <fullName evidence="6">Uncharacterized protein LOC18612030</fullName>
    </submittedName>
</protein>
<dbReference type="CDD" id="cd13228">
    <property type="entry name" value="PHear_NECAP"/>
    <property type="match status" value="1"/>
</dbReference>
<dbReference type="GO" id="GO:0008757">
    <property type="term" value="F:S-adenosylmethionine-dependent methyltransferase activity"/>
    <property type="evidence" value="ECO:0007669"/>
    <property type="project" value="InterPro"/>
</dbReference>
<dbReference type="FunFam" id="2.30.29.30:FF:000150">
    <property type="entry name" value="Adaptin ear-binding coat-associated protein"/>
    <property type="match status" value="1"/>
</dbReference>
<dbReference type="KEGG" id="tcc:18612030"/>
<evidence type="ECO:0000256" key="1">
    <source>
        <dbReference type="SAM" id="Coils"/>
    </source>
</evidence>
<evidence type="ECO:0000259" key="4">
    <source>
        <dbReference type="Pfam" id="PF13649"/>
    </source>
</evidence>
<dbReference type="PANTHER" id="PTHR12847:SF9">
    <property type="entry name" value="NECAP-LIKE PROTEIN CG9132"/>
    <property type="match status" value="1"/>
</dbReference>
<evidence type="ECO:0000256" key="2">
    <source>
        <dbReference type="SAM" id="MobiDB-lite"/>
    </source>
</evidence>
<dbReference type="SUPFAM" id="SSF50729">
    <property type="entry name" value="PH domain-like"/>
    <property type="match status" value="1"/>
</dbReference>
<dbReference type="GO" id="GO:0006897">
    <property type="term" value="P:endocytosis"/>
    <property type="evidence" value="ECO:0007669"/>
    <property type="project" value="InterPro"/>
</dbReference>
<feature type="compositionally biased region" description="Basic and acidic residues" evidence="2">
    <location>
        <begin position="575"/>
        <end position="584"/>
    </location>
</feature>
<dbReference type="RefSeq" id="XP_007048667.2">
    <property type="nucleotide sequence ID" value="XM_007048605.2"/>
</dbReference>
<keyword evidence="1" id="KW-0175">Coiled coil</keyword>
<feature type="compositionally biased region" description="Basic and acidic residues" evidence="2">
    <location>
        <begin position="521"/>
        <end position="532"/>
    </location>
</feature>
<reference evidence="6" key="2">
    <citation type="submission" date="2025-08" db="UniProtKB">
        <authorList>
            <consortium name="RefSeq"/>
        </authorList>
    </citation>
    <scope>IDENTIFICATION</scope>
</reference>
<dbReference type="InterPro" id="IPR011993">
    <property type="entry name" value="PH-like_dom_sf"/>
</dbReference>
<feature type="domain" description="Methyltransferase" evidence="4">
    <location>
        <begin position="203"/>
        <end position="302"/>
    </location>
</feature>
<feature type="coiled-coil region" evidence="1">
    <location>
        <begin position="316"/>
        <end position="343"/>
    </location>
</feature>
<accession>A0AB32VPH0</accession>
<feature type="compositionally biased region" description="Pro residues" evidence="2">
    <location>
        <begin position="535"/>
        <end position="544"/>
    </location>
</feature>
<dbReference type="SUPFAM" id="SSF53335">
    <property type="entry name" value="S-adenosyl-L-methionine-dependent methyltransferases"/>
    <property type="match status" value="1"/>
</dbReference>
<dbReference type="InterPro" id="IPR041698">
    <property type="entry name" value="Methyltransf_25"/>
</dbReference>
<feature type="region of interest" description="Disordered" evidence="2">
    <location>
        <begin position="518"/>
        <end position="605"/>
    </location>
</feature>
<evidence type="ECO:0000259" key="3">
    <source>
        <dbReference type="Pfam" id="PF07933"/>
    </source>
</evidence>
<dbReference type="GO" id="GO:0016020">
    <property type="term" value="C:membrane"/>
    <property type="evidence" value="ECO:0007669"/>
    <property type="project" value="InterPro"/>
</dbReference>
<dbReference type="CDD" id="cd02440">
    <property type="entry name" value="AdoMet_MTases"/>
    <property type="match status" value="1"/>
</dbReference>
<dbReference type="Pfam" id="PF13649">
    <property type="entry name" value="Methyltransf_25"/>
    <property type="match status" value="1"/>
</dbReference>
<organism evidence="5 6">
    <name type="scientific">Theobroma cacao</name>
    <name type="common">Cacao</name>
    <name type="synonym">Cocoa</name>
    <dbReference type="NCBI Taxonomy" id="3641"/>
    <lineage>
        <taxon>Eukaryota</taxon>
        <taxon>Viridiplantae</taxon>
        <taxon>Streptophyta</taxon>
        <taxon>Embryophyta</taxon>
        <taxon>Tracheophyta</taxon>
        <taxon>Spermatophyta</taxon>
        <taxon>Magnoliopsida</taxon>
        <taxon>eudicotyledons</taxon>
        <taxon>Gunneridae</taxon>
        <taxon>Pentapetalae</taxon>
        <taxon>rosids</taxon>
        <taxon>malvids</taxon>
        <taxon>Malvales</taxon>
        <taxon>Malvaceae</taxon>
        <taxon>Byttnerioideae</taxon>
        <taxon>Theobroma</taxon>
    </lineage>
</organism>
<dbReference type="AlphaFoldDB" id="A0AB32VPH0"/>